<evidence type="ECO:0000313" key="1">
    <source>
        <dbReference type="EMBL" id="RUO27130.1"/>
    </source>
</evidence>
<sequence>MTNNKIVLLIGVLVLLTACTSIPIGTMIKMVRLNPLEMDPQQLLVAVKTPEGLNVRDGDVVIDFSFRTDDPDTSFKHQFPVIINDDYRLPDSLTKGLKENESITVMQLSEEDALTMYNAQQAIKEYRRNHDGGAGNIDLNLVSACRDDDFSWGDSRLNLYLKTSDEEDFFLFLRNLDVTKLDDDMQSDFETLPSCAA</sequence>
<dbReference type="Proteomes" id="UP000288293">
    <property type="component" value="Unassembled WGS sequence"/>
</dbReference>
<gene>
    <name evidence="1" type="ORF">CWE09_07560</name>
</gene>
<organism evidence="1 2">
    <name type="scientific">Aliidiomarina minuta</name>
    <dbReference type="NCBI Taxonomy" id="880057"/>
    <lineage>
        <taxon>Bacteria</taxon>
        <taxon>Pseudomonadati</taxon>
        <taxon>Pseudomonadota</taxon>
        <taxon>Gammaproteobacteria</taxon>
        <taxon>Alteromonadales</taxon>
        <taxon>Idiomarinaceae</taxon>
        <taxon>Aliidiomarina</taxon>
    </lineage>
</organism>
<proteinExistence type="predicted"/>
<keyword evidence="2" id="KW-1185">Reference proteome</keyword>
<dbReference type="PROSITE" id="PS51257">
    <property type="entry name" value="PROKAR_LIPOPROTEIN"/>
    <property type="match status" value="1"/>
</dbReference>
<dbReference type="AlphaFoldDB" id="A0A432WAF0"/>
<reference evidence="1 2" key="1">
    <citation type="journal article" date="2011" name="Front. Microbiol.">
        <title>Genomic signatures of strain selection and enhancement in Bacillus atrophaeus var. globigii, a historical biowarfare simulant.</title>
        <authorList>
            <person name="Gibbons H.S."/>
            <person name="Broomall S.M."/>
            <person name="McNew L.A."/>
            <person name="Daligault H."/>
            <person name="Chapman C."/>
            <person name="Bruce D."/>
            <person name="Karavis M."/>
            <person name="Krepps M."/>
            <person name="McGregor P.A."/>
            <person name="Hong C."/>
            <person name="Park K.H."/>
            <person name="Akmal A."/>
            <person name="Feldman A."/>
            <person name="Lin J.S."/>
            <person name="Chang W.E."/>
            <person name="Higgs B.W."/>
            <person name="Demirev P."/>
            <person name="Lindquist J."/>
            <person name="Liem A."/>
            <person name="Fochler E."/>
            <person name="Read T.D."/>
            <person name="Tapia R."/>
            <person name="Johnson S."/>
            <person name="Bishop-Lilly K.A."/>
            <person name="Detter C."/>
            <person name="Han C."/>
            <person name="Sozhamannan S."/>
            <person name="Rosenzweig C.N."/>
            <person name="Skowronski E.W."/>
        </authorList>
    </citation>
    <scope>NUCLEOTIDE SEQUENCE [LARGE SCALE GENOMIC DNA]</scope>
    <source>
        <strain evidence="1 2">MLST1</strain>
    </source>
</reference>
<dbReference type="EMBL" id="PIPL01000001">
    <property type="protein sequence ID" value="RUO27130.1"/>
    <property type="molecule type" value="Genomic_DNA"/>
</dbReference>
<dbReference type="OrthoDB" id="6238300at2"/>
<evidence type="ECO:0008006" key="3">
    <source>
        <dbReference type="Google" id="ProtNLM"/>
    </source>
</evidence>
<name>A0A432WAF0_9GAMM</name>
<protein>
    <recommendedName>
        <fullName evidence="3">Lipoprotein</fullName>
    </recommendedName>
</protein>
<evidence type="ECO:0000313" key="2">
    <source>
        <dbReference type="Proteomes" id="UP000288293"/>
    </source>
</evidence>
<comment type="caution">
    <text evidence="1">The sequence shown here is derived from an EMBL/GenBank/DDBJ whole genome shotgun (WGS) entry which is preliminary data.</text>
</comment>
<accession>A0A432WAF0</accession>